<keyword evidence="1" id="KW-0812">Transmembrane</keyword>
<feature type="non-terminal residue" evidence="3">
    <location>
        <position position="1"/>
    </location>
</feature>
<dbReference type="EMBL" id="KQ947405">
    <property type="protein sequence ID" value="KUJ23663.1"/>
    <property type="molecule type" value="Genomic_DNA"/>
</dbReference>
<dbReference type="InterPro" id="IPR027417">
    <property type="entry name" value="P-loop_NTPase"/>
</dbReference>
<dbReference type="SUPFAM" id="SSF52540">
    <property type="entry name" value="P-loop containing nucleoside triphosphate hydrolases"/>
    <property type="match status" value="1"/>
</dbReference>
<dbReference type="KEGG" id="psco:LY89DRAFT_574215"/>
<dbReference type="RefSeq" id="XP_018078018.1">
    <property type="nucleotide sequence ID" value="XM_018208730.1"/>
</dbReference>
<evidence type="ECO:0000313" key="3">
    <source>
        <dbReference type="EMBL" id="KUJ23663.1"/>
    </source>
</evidence>
<dbReference type="STRING" id="149040.A0A194XTX8"/>
<keyword evidence="1" id="KW-0472">Membrane</keyword>
<accession>A0A194XTX8</accession>
<dbReference type="AlphaFoldDB" id="A0A194XTX8"/>
<dbReference type="GeneID" id="28818456"/>
<reference evidence="3 4" key="1">
    <citation type="submission" date="2015-10" db="EMBL/GenBank/DDBJ databases">
        <title>Full genome of DAOMC 229536 Phialocephala scopiformis, a fungal endophyte of spruce producing the potent anti-insectan compound rugulosin.</title>
        <authorList>
            <consortium name="DOE Joint Genome Institute"/>
            <person name="Walker A.K."/>
            <person name="Frasz S.L."/>
            <person name="Seifert K.A."/>
            <person name="Miller J.D."/>
            <person name="Mondo S.J."/>
            <person name="Labutti K."/>
            <person name="Lipzen A."/>
            <person name="Dockter R."/>
            <person name="Kennedy M."/>
            <person name="Grigoriev I.V."/>
            <person name="Spatafora J.W."/>
        </authorList>
    </citation>
    <scope>NUCLEOTIDE SEQUENCE [LARGE SCALE GENOMIC DNA]</scope>
    <source>
        <strain evidence="3 4">CBS 120377</strain>
    </source>
</reference>
<dbReference type="InterPro" id="IPR011545">
    <property type="entry name" value="DEAD/DEAH_box_helicase_dom"/>
</dbReference>
<sequence>QVVVIMATSEGKSLLFILPCILPNARVTILVLPLVSLRGDLLHRVRELGIDHLVWAPSEQQDAPLVFIIVKAVCTEQFRTYAHKLAATQDLGRIVFNEAHLTIIASDYR</sequence>
<feature type="domain" description="DEAD/DEAH-box helicase" evidence="2">
    <location>
        <begin position="2"/>
        <end position="101"/>
    </location>
</feature>
<dbReference type="Proteomes" id="UP000070700">
    <property type="component" value="Unassembled WGS sequence"/>
</dbReference>
<feature type="transmembrane region" description="Helical" evidence="1">
    <location>
        <begin position="14"/>
        <end position="37"/>
    </location>
</feature>
<evidence type="ECO:0000256" key="1">
    <source>
        <dbReference type="SAM" id="Phobius"/>
    </source>
</evidence>
<protein>
    <recommendedName>
        <fullName evidence="2">DEAD/DEAH-box helicase domain-containing protein</fullName>
    </recommendedName>
</protein>
<dbReference type="InParanoid" id="A0A194XTX8"/>
<dbReference type="Pfam" id="PF00270">
    <property type="entry name" value="DEAD"/>
    <property type="match status" value="1"/>
</dbReference>
<dbReference type="OrthoDB" id="3202072at2759"/>
<evidence type="ECO:0000313" key="4">
    <source>
        <dbReference type="Proteomes" id="UP000070700"/>
    </source>
</evidence>
<keyword evidence="1" id="KW-1133">Transmembrane helix</keyword>
<organism evidence="3 4">
    <name type="scientific">Mollisia scopiformis</name>
    <name type="common">Conifer needle endophyte fungus</name>
    <name type="synonym">Phialocephala scopiformis</name>
    <dbReference type="NCBI Taxonomy" id="149040"/>
    <lineage>
        <taxon>Eukaryota</taxon>
        <taxon>Fungi</taxon>
        <taxon>Dikarya</taxon>
        <taxon>Ascomycota</taxon>
        <taxon>Pezizomycotina</taxon>
        <taxon>Leotiomycetes</taxon>
        <taxon>Helotiales</taxon>
        <taxon>Mollisiaceae</taxon>
        <taxon>Mollisia</taxon>
    </lineage>
</organism>
<dbReference type="Gene3D" id="3.40.50.300">
    <property type="entry name" value="P-loop containing nucleotide triphosphate hydrolases"/>
    <property type="match status" value="1"/>
</dbReference>
<dbReference type="GO" id="GO:0003676">
    <property type="term" value="F:nucleic acid binding"/>
    <property type="evidence" value="ECO:0007669"/>
    <property type="project" value="InterPro"/>
</dbReference>
<dbReference type="GO" id="GO:0005524">
    <property type="term" value="F:ATP binding"/>
    <property type="evidence" value="ECO:0007669"/>
    <property type="project" value="InterPro"/>
</dbReference>
<name>A0A194XTX8_MOLSC</name>
<keyword evidence="4" id="KW-1185">Reference proteome</keyword>
<gene>
    <name evidence="3" type="ORF">LY89DRAFT_574215</name>
</gene>
<evidence type="ECO:0000259" key="2">
    <source>
        <dbReference type="Pfam" id="PF00270"/>
    </source>
</evidence>
<proteinExistence type="predicted"/>